<dbReference type="InterPro" id="IPR029045">
    <property type="entry name" value="ClpP/crotonase-like_dom_sf"/>
</dbReference>
<evidence type="ECO:0000313" key="3">
    <source>
        <dbReference type="EMBL" id="PIU15807.1"/>
    </source>
</evidence>
<comment type="caution">
    <text evidence="3">The sequence shown here is derived from an EMBL/GenBank/DDBJ whole genome shotgun (WGS) entry which is preliminary data.</text>
</comment>
<dbReference type="GO" id="GO:0009317">
    <property type="term" value="C:acetyl-CoA carboxylase complex"/>
    <property type="evidence" value="ECO:0007669"/>
    <property type="project" value="InterPro"/>
</dbReference>
<proteinExistence type="predicted"/>
<name>A0A2M6XUN0_9BACT</name>
<organism evidence="3 4">
    <name type="scientific">bacterium (Candidatus Gribaldobacteria) CG08_land_8_20_14_0_20_39_15</name>
    <dbReference type="NCBI Taxonomy" id="2014273"/>
    <lineage>
        <taxon>Bacteria</taxon>
        <taxon>Candidatus Gribaldobacteria</taxon>
    </lineage>
</organism>
<dbReference type="Pfam" id="PF01039">
    <property type="entry name" value="Carboxyl_trans"/>
    <property type="match status" value="1"/>
</dbReference>
<sequence length="492" mass="54141">EKQHQKGKLTARERINLLLDPDSFVELDPFVESRFQQLGMAEKKIPGDAVITGFGKINGRQAYLHSQDFSKMGGSLGEMHGQKITKVIELATKTGCPYIGIIDSGGARIQEGISSLDGYASIFQAMIKASGVIPQISIIVGPSAGGASYAPGLSDFVFMVEGISQMYITGPEVIKAVSGEKVSFEELGGASIHSLKSGCAHFIFKSERDCFVGVKKILSYLPQNNLEDPPKQKALFAELFERENQKLLEIVPEDEKKGYDMKEVIEEIFDRNSFFEIQPGFALNVIVGFCRLAGNVVGIAANQTKFMAGTLDIDSSDKVARFVRFCDAFNIPLINLVDTPGYLPGADQEHRGIIRHGAKVLYAFSEASVPKISLILRKAFGGAYIALCSRQLGYDKVIAWPSSQIAVMGPESAVKIIYKKELAESKEPKKLEKEKIEELKEFFLNPYQAAKLGQVDMIIHPKDTRATLIKCLESLLNKRESKVARKHGNIPL</sequence>
<dbReference type="AlphaFoldDB" id="A0A2M6XUN0"/>
<keyword evidence="3" id="KW-0808">Transferase</keyword>
<dbReference type="PROSITE" id="PS50980">
    <property type="entry name" value="COA_CT_NTER"/>
    <property type="match status" value="1"/>
</dbReference>
<dbReference type="InterPro" id="IPR000438">
    <property type="entry name" value="Acetyl_CoA_COase_Trfase_b_su"/>
</dbReference>
<evidence type="ECO:0000259" key="1">
    <source>
        <dbReference type="PROSITE" id="PS50980"/>
    </source>
</evidence>
<dbReference type="GO" id="GO:0004658">
    <property type="term" value="F:propionyl-CoA carboxylase activity"/>
    <property type="evidence" value="ECO:0007669"/>
    <property type="project" value="TreeGrafter"/>
</dbReference>
<feature type="domain" description="CoA carboxyltransferase C-terminal" evidence="2">
    <location>
        <begin position="239"/>
        <end position="482"/>
    </location>
</feature>
<dbReference type="PRINTS" id="PR01070">
    <property type="entry name" value="ACCCTRFRASEB"/>
</dbReference>
<evidence type="ECO:0000259" key="2">
    <source>
        <dbReference type="PROSITE" id="PS50989"/>
    </source>
</evidence>
<dbReference type="Gene3D" id="3.90.226.10">
    <property type="entry name" value="2-enoyl-CoA Hydratase, Chain A, domain 1"/>
    <property type="match status" value="2"/>
</dbReference>
<dbReference type="InterPro" id="IPR011762">
    <property type="entry name" value="COA_CT_N"/>
</dbReference>
<gene>
    <name evidence="3" type="ORF">COT20_01280</name>
</gene>
<dbReference type="EMBL" id="PEXQ01000032">
    <property type="protein sequence ID" value="PIU15807.1"/>
    <property type="molecule type" value="Genomic_DNA"/>
</dbReference>
<evidence type="ECO:0000313" key="4">
    <source>
        <dbReference type="Proteomes" id="UP000229784"/>
    </source>
</evidence>
<accession>A0A2M6XUN0</accession>
<dbReference type="PANTHER" id="PTHR43842">
    <property type="entry name" value="PROPIONYL-COA CARBOXYLASE BETA CHAIN"/>
    <property type="match status" value="1"/>
</dbReference>
<feature type="domain" description="CoA carboxyltransferase N-terminal" evidence="1">
    <location>
        <begin position="1"/>
        <end position="233"/>
    </location>
</feature>
<dbReference type="InterPro" id="IPR034733">
    <property type="entry name" value="AcCoA_carboxyl_beta"/>
</dbReference>
<dbReference type="SUPFAM" id="SSF52096">
    <property type="entry name" value="ClpP/crotonase"/>
    <property type="match status" value="2"/>
</dbReference>
<dbReference type="InterPro" id="IPR011763">
    <property type="entry name" value="COA_CT_C"/>
</dbReference>
<feature type="non-terminal residue" evidence="3">
    <location>
        <position position="1"/>
    </location>
</feature>
<dbReference type="Proteomes" id="UP000229784">
    <property type="component" value="Unassembled WGS sequence"/>
</dbReference>
<protein>
    <submittedName>
        <fullName evidence="3">Methylmalonyl-CoA carboxyltransferase</fullName>
    </submittedName>
</protein>
<dbReference type="GO" id="GO:0003989">
    <property type="term" value="F:acetyl-CoA carboxylase activity"/>
    <property type="evidence" value="ECO:0007669"/>
    <property type="project" value="InterPro"/>
</dbReference>
<reference evidence="4" key="1">
    <citation type="submission" date="2017-09" db="EMBL/GenBank/DDBJ databases">
        <title>Depth-based differentiation of microbial function through sediment-hosted aquifers and enrichment of novel symbionts in the deep terrestrial subsurface.</title>
        <authorList>
            <person name="Probst A.J."/>
            <person name="Ladd B."/>
            <person name="Jarett J.K."/>
            <person name="Geller-Mcgrath D.E."/>
            <person name="Sieber C.M.K."/>
            <person name="Emerson J.B."/>
            <person name="Anantharaman K."/>
            <person name="Thomas B.C."/>
            <person name="Malmstrom R."/>
            <person name="Stieglmeier M."/>
            <person name="Klingl A."/>
            <person name="Woyke T."/>
            <person name="Ryan C.M."/>
            <person name="Banfield J.F."/>
        </authorList>
    </citation>
    <scope>NUCLEOTIDE SEQUENCE [LARGE SCALE GENOMIC DNA]</scope>
</reference>
<dbReference type="GO" id="GO:0016740">
    <property type="term" value="F:transferase activity"/>
    <property type="evidence" value="ECO:0007669"/>
    <property type="project" value="UniProtKB-KW"/>
</dbReference>
<dbReference type="PROSITE" id="PS50989">
    <property type="entry name" value="COA_CT_CTER"/>
    <property type="match status" value="1"/>
</dbReference>
<dbReference type="InterPro" id="IPR051047">
    <property type="entry name" value="AccD/PCCB"/>
</dbReference>
<dbReference type="GO" id="GO:0006633">
    <property type="term" value="P:fatty acid biosynthetic process"/>
    <property type="evidence" value="ECO:0007669"/>
    <property type="project" value="InterPro"/>
</dbReference>
<dbReference type="PANTHER" id="PTHR43842:SF2">
    <property type="entry name" value="PROPIONYL-COA CARBOXYLASE BETA CHAIN, MITOCHONDRIAL"/>
    <property type="match status" value="1"/>
</dbReference>